<dbReference type="InterPro" id="IPR050700">
    <property type="entry name" value="YIM1/Zinc_Alcohol_DH_Fams"/>
</dbReference>
<protein>
    <submittedName>
        <fullName evidence="3">Reticulon-4-interacting protein 1 homolog, mitochondrial-like</fullName>
    </submittedName>
</protein>
<evidence type="ECO:0000259" key="1">
    <source>
        <dbReference type="Pfam" id="PF00107"/>
    </source>
</evidence>
<evidence type="ECO:0000313" key="2">
    <source>
        <dbReference type="Proteomes" id="UP000092443"/>
    </source>
</evidence>
<gene>
    <name evidence="3" type="primary">LOC119640199</name>
</gene>
<dbReference type="Gene3D" id="3.40.50.720">
    <property type="entry name" value="NAD(P)-binding Rossmann-like Domain"/>
    <property type="match status" value="1"/>
</dbReference>
<dbReference type="SUPFAM" id="SSF51735">
    <property type="entry name" value="NAD(P)-binding Rossmann-fold domains"/>
    <property type="match status" value="1"/>
</dbReference>
<dbReference type="PANTHER" id="PTHR11695">
    <property type="entry name" value="ALCOHOL DEHYDROGENASE RELATED"/>
    <property type="match status" value="1"/>
</dbReference>
<dbReference type="InterPro" id="IPR013149">
    <property type="entry name" value="ADH-like_C"/>
</dbReference>
<name>A0A9C5ZGH6_9MUSC</name>
<sequence>MTARKLYEQEEKLNCKIFDDLGWYGIRNFNKYRGYFCFICGCDSLVWYLPYRSARCLNCGALTADGGGANKRVLVLGGWGAVGSLATQILRTQGIQVLAICTENAIELVQNLGADCVIDYRNLSKMATLRNFAPYDLVLDCWGQGSETAEVLDFEYDQKLHFPHRY</sequence>
<dbReference type="KEGG" id="gfs:119640199"/>
<accession>A0A9C5ZGH6</accession>
<dbReference type="InterPro" id="IPR036291">
    <property type="entry name" value="NAD(P)-bd_dom_sf"/>
</dbReference>
<dbReference type="Proteomes" id="UP000092443">
    <property type="component" value="Unplaced"/>
</dbReference>
<evidence type="ECO:0000313" key="3">
    <source>
        <dbReference type="RefSeq" id="XP_037893967.1"/>
    </source>
</evidence>
<reference evidence="3" key="1">
    <citation type="submission" date="2025-08" db="UniProtKB">
        <authorList>
            <consortium name="RefSeq"/>
        </authorList>
    </citation>
    <scope>IDENTIFICATION</scope>
    <source>
        <tissue evidence="3">Whole body pupa</tissue>
    </source>
</reference>
<dbReference type="GeneID" id="119640199"/>
<dbReference type="GO" id="GO:0005739">
    <property type="term" value="C:mitochondrion"/>
    <property type="evidence" value="ECO:0007669"/>
    <property type="project" value="TreeGrafter"/>
</dbReference>
<proteinExistence type="predicted"/>
<dbReference type="AlphaFoldDB" id="A0A9C5ZGH6"/>
<organism evidence="2 3">
    <name type="scientific">Glossina fuscipes</name>
    <dbReference type="NCBI Taxonomy" id="7396"/>
    <lineage>
        <taxon>Eukaryota</taxon>
        <taxon>Metazoa</taxon>
        <taxon>Ecdysozoa</taxon>
        <taxon>Arthropoda</taxon>
        <taxon>Hexapoda</taxon>
        <taxon>Insecta</taxon>
        <taxon>Pterygota</taxon>
        <taxon>Neoptera</taxon>
        <taxon>Endopterygota</taxon>
        <taxon>Diptera</taxon>
        <taxon>Brachycera</taxon>
        <taxon>Muscomorpha</taxon>
        <taxon>Hippoboscoidea</taxon>
        <taxon>Glossinidae</taxon>
        <taxon>Glossina</taxon>
    </lineage>
</organism>
<dbReference type="PANTHER" id="PTHR11695:SF294">
    <property type="entry name" value="RETICULON-4-INTERACTING PROTEIN 1, MITOCHONDRIAL"/>
    <property type="match status" value="1"/>
</dbReference>
<dbReference type="RefSeq" id="XP_037893967.1">
    <property type="nucleotide sequence ID" value="XM_038038039.1"/>
</dbReference>
<dbReference type="Pfam" id="PF00107">
    <property type="entry name" value="ADH_zinc_N"/>
    <property type="match status" value="1"/>
</dbReference>
<keyword evidence="2" id="KW-1185">Reference proteome</keyword>
<feature type="domain" description="Alcohol dehydrogenase-like C-terminal" evidence="1">
    <location>
        <begin position="81"/>
        <end position="148"/>
    </location>
</feature>